<evidence type="ECO:0000313" key="4">
    <source>
        <dbReference type="Proteomes" id="UP001499951"/>
    </source>
</evidence>
<accession>A0ABN1ETG4</accession>
<dbReference type="PANTHER" id="PTHR46268:SF15">
    <property type="entry name" value="UNIVERSAL STRESS PROTEIN HP_0031"/>
    <property type="match status" value="1"/>
</dbReference>
<name>A0ABN1ETG4_9PROT</name>
<dbReference type="InterPro" id="IPR006016">
    <property type="entry name" value="UspA"/>
</dbReference>
<gene>
    <name evidence="3" type="ORF">GCM10008942_23580</name>
</gene>
<evidence type="ECO:0000313" key="3">
    <source>
        <dbReference type="EMBL" id="GAA0574148.1"/>
    </source>
</evidence>
<reference evidence="3 4" key="1">
    <citation type="journal article" date="2019" name="Int. J. Syst. Evol. Microbiol.">
        <title>The Global Catalogue of Microorganisms (GCM) 10K type strain sequencing project: providing services to taxonomists for standard genome sequencing and annotation.</title>
        <authorList>
            <consortium name="The Broad Institute Genomics Platform"/>
            <consortium name="The Broad Institute Genome Sequencing Center for Infectious Disease"/>
            <person name="Wu L."/>
            <person name="Ma J."/>
        </authorList>
    </citation>
    <scope>NUCLEOTIDE SEQUENCE [LARGE SCALE GENOMIC DNA]</scope>
    <source>
        <strain evidence="3 4">JCM 15089</strain>
    </source>
</reference>
<protein>
    <submittedName>
        <fullName evidence="3">Universal stress protein</fullName>
    </submittedName>
</protein>
<feature type="domain" description="UspA" evidence="2">
    <location>
        <begin position="180"/>
        <end position="297"/>
    </location>
</feature>
<evidence type="ECO:0000259" key="2">
    <source>
        <dbReference type="Pfam" id="PF00582"/>
    </source>
</evidence>
<dbReference type="Gene3D" id="3.40.50.12370">
    <property type="match status" value="1"/>
</dbReference>
<keyword evidence="4" id="KW-1185">Reference proteome</keyword>
<dbReference type="PANTHER" id="PTHR46268">
    <property type="entry name" value="STRESS RESPONSE PROTEIN NHAX"/>
    <property type="match status" value="1"/>
</dbReference>
<dbReference type="Pfam" id="PF00582">
    <property type="entry name" value="Usp"/>
    <property type="match status" value="1"/>
</dbReference>
<proteinExistence type="inferred from homology"/>
<dbReference type="CDD" id="cd00293">
    <property type="entry name" value="USP-like"/>
    <property type="match status" value="1"/>
</dbReference>
<sequence>MLHKGLAGRVVMAFVKILVPVAGVARDRFALATAFAAAAPFNAHVVAMFVHADPRETVPYGELPLSPDIVQDLIDTAADLEKASSKAARSTLASMAAEAGLRIVAKPERIDTVTVSYEEIREHLPRALDKEARLCDLVVFPPIRETDEPEVQDAFIRTLTKVGRPVLLSAEHMPESVGKRIAVAWDGSIVSSHALTAALPFLTRADKIEILTVQNGVLPGNGSDVAAYLALHGLKCETRIVPRGDASTAEVLLDTAANQGFDLLVCGGYGHSQMVESIFGGVTEHIVSHPMIPVLMMH</sequence>
<dbReference type="EMBL" id="BAAADD010000006">
    <property type="protein sequence ID" value="GAA0574148.1"/>
    <property type="molecule type" value="Genomic_DNA"/>
</dbReference>
<dbReference type="InterPro" id="IPR006015">
    <property type="entry name" value="Universal_stress_UspA"/>
</dbReference>
<evidence type="ECO:0000256" key="1">
    <source>
        <dbReference type="ARBA" id="ARBA00008791"/>
    </source>
</evidence>
<organism evidence="3 4">
    <name type="scientific">Rhizomicrobium electricum</name>
    <dbReference type="NCBI Taxonomy" id="480070"/>
    <lineage>
        <taxon>Bacteria</taxon>
        <taxon>Pseudomonadati</taxon>
        <taxon>Pseudomonadota</taxon>
        <taxon>Alphaproteobacteria</taxon>
        <taxon>Micropepsales</taxon>
        <taxon>Micropepsaceae</taxon>
        <taxon>Rhizomicrobium</taxon>
    </lineage>
</organism>
<comment type="caution">
    <text evidence="3">The sequence shown here is derived from an EMBL/GenBank/DDBJ whole genome shotgun (WGS) entry which is preliminary data.</text>
</comment>
<comment type="similarity">
    <text evidence="1">Belongs to the universal stress protein A family.</text>
</comment>
<dbReference type="Proteomes" id="UP001499951">
    <property type="component" value="Unassembled WGS sequence"/>
</dbReference>
<dbReference type="SUPFAM" id="SSF52402">
    <property type="entry name" value="Adenine nucleotide alpha hydrolases-like"/>
    <property type="match status" value="2"/>
</dbReference>
<dbReference type="PRINTS" id="PR01438">
    <property type="entry name" value="UNVRSLSTRESS"/>
</dbReference>